<dbReference type="OrthoDB" id="370626at2"/>
<dbReference type="AlphaFoldDB" id="A0A0J1H6N8"/>
<dbReference type="EC" id="2.5.1.25" evidence="1"/>
<reference evidence="6 7" key="1">
    <citation type="submission" date="2015-05" db="EMBL/GenBank/DDBJ databases">
        <title>Photobacterium galathea sp. nov.</title>
        <authorList>
            <person name="Machado H."/>
            <person name="Gram L."/>
        </authorList>
    </citation>
    <scope>NUCLEOTIDE SEQUENCE [LARGE SCALE GENOMIC DNA]</scope>
    <source>
        <strain evidence="6 7">CGMCC 1.12159</strain>
    </source>
</reference>
<evidence type="ECO:0000256" key="4">
    <source>
        <dbReference type="ARBA" id="ARBA00022694"/>
    </source>
</evidence>
<accession>A0A0J1H6N8</accession>
<dbReference type="Proteomes" id="UP000036097">
    <property type="component" value="Unassembled WGS sequence"/>
</dbReference>
<dbReference type="EMBL" id="LDOT01000005">
    <property type="protein sequence ID" value="KLV07370.1"/>
    <property type="molecule type" value="Genomic_DNA"/>
</dbReference>
<dbReference type="InterPro" id="IPR005636">
    <property type="entry name" value="DTW"/>
</dbReference>
<organism evidence="6 7">
    <name type="scientific">Photobacterium aquae</name>
    <dbReference type="NCBI Taxonomy" id="1195763"/>
    <lineage>
        <taxon>Bacteria</taxon>
        <taxon>Pseudomonadati</taxon>
        <taxon>Pseudomonadota</taxon>
        <taxon>Gammaproteobacteria</taxon>
        <taxon>Vibrionales</taxon>
        <taxon>Vibrionaceae</taxon>
        <taxon>Photobacterium</taxon>
    </lineage>
</organism>
<protein>
    <recommendedName>
        <fullName evidence="1">tRNA-uridine aminocarboxypropyltransferase</fullName>
        <ecNumber evidence="1">2.5.1.25</ecNumber>
    </recommendedName>
</protein>
<feature type="domain" description="DTW" evidence="5">
    <location>
        <begin position="3"/>
        <end position="191"/>
    </location>
</feature>
<evidence type="ECO:0000259" key="5">
    <source>
        <dbReference type="SMART" id="SM01144"/>
    </source>
</evidence>
<dbReference type="PANTHER" id="PTHR21392:SF1">
    <property type="entry name" value="TRNA-URIDINE AMINOCARBOXYPROPYLTRANSFERASE"/>
    <property type="match status" value="1"/>
</dbReference>
<sequence>MHHSQPCPRCGFQHNCICESEPQLDCPLPIVLLTHPREMGKDTNTGELMLRTLPNCERQIWDRTNPPSELLAMLVDPRYQPWLLFPADEHTASCAYVPDAEKIPLVIILDATWQEARKMVRRSPWLAALPRLAISADSPSSYQLRRNQTPGNLCTCEAGAAVLQELGYGTDGDALLKYFEAFITVFHADKSGHRKS</sequence>
<keyword evidence="7" id="KW-1185">Reference proteome</keyword>
<gene>
    <name evidence="6" type="ORF">ABT56_04705</name>
</gene>
<dbReference type="RefSeq" id="WP_047877711.1">
    <property type="nucleotide sequence ID" value="NZ_LDOT01000005.1"/>
</dbReference>
<dbReference type="InterPro" id="IPR039262">
    <property type="entry name" value="DTWD2/TAPT"/>
</dbReference>
<dbReference type="PATRIC" id="fig|1195763.3.peg.997"/>
<dbReference type="GO" id="GO:0008033">
    <property type="term" value="P:tRNA processing"/>
    <property type="evidence" value="ECO:0007669"/>
    <property type="project" value="UniProtKB-KW"/>
</dbReference>
<evidence type="ECO:0000256" key="2">
    <source>
        <dbReference type="ARBA" id="ARBA00022679"/>
    </source>
</evidence>
<keyword evidence="3" id="KW-0949">S-adenosyl-L-methionine</keyword>
<comment type="caution">
    <text evidence="6">The sequence shown here is derived from an EMBL/GenBank/DDBJ whole genome shotgun (WGS) entry which is preliminary data.</text>
</comment>
<evidence type="ECO:0000256" key="3">
    <source>
        <dbReference type="ARBA" id="ARBA00022691"/>
    </source>
</evidence>
<dbReference type="SMART" id="SM01144">
    <property type="entry name" value="DTW"/>
    <property type="match status" value="1"/>
</dbReference>
<dbReference type="PANTHER" id="PTHR21392">
    <property type="entry name" value="TRNA-URIDINE AMINOCARBOXYPROPYLTRANSFERASE 2"/>
    <property type="match status" value="1"/>
</dbReference>
<evidence type="ECO:0000313" key="7">
    <source>
        <dbReference type="Proteomes" id="UP000036097"/>
    </source>
</evidence>
<evidence type="ECO:0000256" key="1">
    <source>
        <dbReference type="ARBA" id="ARBA00012386"/>
    </source>
</evidence>
<dbReference type="GO" id="GO:0016432">
    <property type="term" value="F:tRNA-uridine aminocarboxypropyltransferase activity"/>
    <property type="evidence" value="ECO:0007669"/>
    <property type="project" value="UniProtKB-EC"/>
</dbReference>
<name>A0A0J1H6N8_9GAMM</name>
<evidence type="ECO:0000313" key="6">
    <source>
        <dbReference type="EMBL" id="KLV07370.1"/>
    </source>
</evidence>
<keyword evidence="4" id="KW-0819">tRNA processing</keyword>
<dbReference type="STRING" id="1195763.ABT56_04705"/>
<keyword evidence="2" id="KW-0808">Transferase</keyword>
<proteinExistence type="predicted"/>
<dbReference type="Pfam" id="PF03942">
    <property type="entry name" value="DTW"/>
    <property type="match status" value="1"/>
</dbReference>